<comment type="catalytic activity">
    <reaction evidence="8">
        <text>apo-[ACP] + CoA = holo-[ACP] + adenosine 3',5'-bisphosphate + H(+)</text>
        <dbReference type="Rhea" id="RHEA:12068"/>
        <dbReference type="Rhea" id="RHEA-COMP:9685"/>
        <dbReference type="Rhea" id="RHEA-COMP:9690"/>
        <dbReference type="ChEBI" id="CHEBI:15378"/>
        <dbReference type="ChEBI" id="CHEBI:29999"/>
        <dbReference type="ChEBI" id="CHEBI:57287"/>
        <dbReference type="ChEBI" id="CHEBI:58343"/>
        <dbReference type="ChEBI" id="CHEBI:64479"/>
        <dbReference type="EC" id="2.7.8.7"/>
    </reaction>
</comment>
<dbReference type="Gene3D" id="3.90.470.20">
    <property type="entry name" value="4'-phosphopantetheinyl transferase domain"/>
    <property type="match status" value="1"/>
</dbReference>
<dbReference type="InterPro" id="IPR008278">
    <property type="entry name" value="4-PPantetheinyl_Trfase_dom"/>
</dbReference>
<dbReference type="NCBIfam" id="TIGR00556">
    <property type="entry name" value="pantethn_trn"/>
    <property type="match status" value="1"/>
</dbReference>
<dbReference type="AlphaFoldDB" id="A0A380NHV8"/>
<keyword evidence="3 8" id="KW-0479">Metal-binding</keyword>
<dbReference type="GO" id="GO:0008897">
    <property type="term" value="F:holo-[acyl-carrier-protein] synthase activity"/>
    <property type="evidence" value="ECO:0007669"/>
    <property type="project" value="UniProtKB-UniRule"/>
</dbReference>
<evidence type="ECO:0000256" key="1">
    <source>
        <dbReference type="ARBA" id="ARBA00022516"/>
    </source>
</evidence>
<dbReference type="GO" id="GO:0000287">
    <property type="term" value="F:magnesium ion binding"/>
    <property type="evidence" value="ECO:0007669"/>
    <property type="project" value="UniProtKB-UniRule"/>
</dbReference>
<feature type="domain" description="4'-phosphopantetheinyl transferase" evidence="9">
    <location>
        <begin position="3"/>
        <end position="115"/>
    </location>
</feature>
<dbReference type="HAMAP" id="MF_00101">
    <property type="entry name" value="AcpS"/>
    <property type="match status" value="1"/>
</dbReference>
<dbReference type="NCBIfam" id="TIGR00516">
    <property type="entry name" value="acpS"/>
    <property type="match status" value="1"/>
</dbReference>
<evidence type="ECO:0000256" key="7">
    <source>
        <dbReference type="ARBA" id="ARBA00023160"/>
    </source>
</evidence>
<dbReference type="EMBL" id="UHIO01000001">
    <property type="protein sequence ID" value="SUP40726.1"/>
    <property type="molecule type" value="Genomic_DNA"/>
</dbReference>
<evidence type="ECO:0000256" key="4">
    <source>
        <dbReference type="ARBA" id="ARBA00022832"/>
    </source>
</evidence>
<evidence type="ECO:0000313" key="11">
    <source>
        <dbReference type="Proteomes" id="UP000255367"/>
    </source>
</evidence>
<dbReference type="RefSeq" id="WP_115309627.1">
    <property type="nucleotide sequence ID" value="NZ_UHIO01000001.1"/>
</dbReference>
<dbReference type="GO" id="GO:0006633">
    <property type="term" value="P:fatty acid biosynthetic process"/>
    <property type="evidence" value="ECO:0007669"/>
    <property type="project" value="UniProtKB-UniRule"/>
</dbReference>
<dbReference type="SUPFAM" id="SSF56214">
    <property type="entry name" value="4'-phosphopantetheinyl transferase"/>
    <property type="match status" value="1"/>
</dbReference>
<dbReference type="Proteomes" id="UP000255367">
    <property type="component" value="Unassembled WGS sequence"/>
</dbReference>
<keyword evidence="4 8" id="KW-0276">Fatty acid metabolism</keyword>
<protein>
    <recommendedName>
        <fullName evidence="8">Holo-[acyl-carrier-protein] synthase</fullName>
        <shortName evidence="8">Holo-ACP synthase</shortName>
        <ecNumber evidence="8">2.7.8.7</ecNumber>
    </recommendedName>
    <alternativeName>
        <fullName evidence="8">4'-phosphopantetheinyl transferase AcpS</fullName>
    </alternativeName>
</protein>
<keyword evidence="7 8" id="KW-0275">Fatty acid biosynthesis</keyword>
<comment type="cofactor">
    <cofactor evidence="8">
        <name>Mg(2+)</name>
        <dbReference type="ChEBI" id="CHEBI:18420"/>
    </cofactor>
</comment>
<name>A0A380NHV8_9FIRM</name>
<comment type="subcellular location">
    <subcellularLocation>
        <location evidence="8">Cytoplasm</location>
    </subcellularLocation>
</comment>
<evidence type="ECO:0000256" key="3">
    <source>
        <dbReference type="ARBA" id="ARBA00022723"/>
    </source>
</evidence>
<keyword evidence="2 8" id="KW-0808">Transferase</keyword>
<proteinExistence type="inferred from homology"/>
<accession>A0A380NHV8</accession>
<evidence type="ECO:0000256" key="2">
    <source>
        <dbReference type="ARBA" id="ARBA00022679"/>
    </source>
</evidence>
<comment type="function">
    <text evidence="8">Transfers the 4'-phosphopantetheine moiety from coenzyme A to a Ser of acyl-carrier-protein.</text>
</comment>
<comment type="similarity">
    <text evidence="8">Belongs to the P-Pant transferase superfamily. AcpS family.</text>
</comment>
<gene>
    <name evidence="8 10" type="primary">acpS</name>
    <name evidence="10" type="ORF">NCTC12020_00374</name>
</gene>
<evidence type="ECO:0000256" key="8">
    <source>
        <dbReference type="HAMAP-Rule" id="MF_00101"/>
    </source>
</evidence>
<dbReference type="GO" id="GO:0005737">
    <property type="term" value="C:cytoplasm"/>
    <property type="evidence" value="ECO:0007669"/>
    <property type="project" value="UniProtKB-SubCell"/>
</dbReference>
<organism evidence="10 11">
    <name type="scientific">Veillonella criceti</name>
    <dbReference type="NCBI Taxonomy" id="103891"/>
    <lineage>
        <taxon>Bacteria</taxon>
        <taxon>Bacillati</taxon>
        <taxon>Bacillota</taxon>
        <taxon>Negativicutes</taxon>
        <taxon>Veillonellales</taxon>
        <taxon>Veillonellaceae</taxon>
        <taxon>Veillonella</taxon>
    </lineage>
</organism>
<evidence type="ECO:0000256" key="6">
    <source>
        <dbReference type="ARBA" id="ARBA00023098"/>
    </source>
</evidence>
<keyword evidence="1 8" id="KW-0444">Lipid biosynthesis</keyword>
<sequence length="120" mass="13332">MKIGTDIIEIERIAKAVTKSHFATRVYTSQELAYATSRGKQRDASLAGMYAAKEAFVKALGTGFRDGSWQDLEVCRDKLGAPYMVLQGVFKDLYTSRGFTQLEVTISHCRTYAVATVLLQ</sequence>
<feature type="binding site" evidence="8">
    <location>
        <position position="54"/>
    </location>
    <ligand>
        <name>Mg(2+)</name>
        <dbReference type="ChEBI" id="CHEBI:18420"/>
    </ligand>
</feature>
<reference evidence="10 11" key="1">
    <citation type="submission" date="2018-06" db="EMBL/GenBank/DDBJ databases">
        <authorList>
            <consortium name="Pathogen Informatics"/>
            <person name="Doyle S."/>
        </authorList>
    </citation>
    <scope>NUCLEOTIDE SEQUENCE [LARGE SCALE GENOMIC DNA]</scope>
    <source>
        <strain evidence="10 11">NCTC12020</strain>
    </source>
</reference>
<dbReference type="InterPro" id="IPR002582">
    <property type="entry name" value="ACPS"/>
</dbReference>
<dbReference type="InterPro" id="IPR004568">
    <property type="entry name" value="Ppantetheine-prot_Trfase_dom"/>
</dbReference>
<keyword evidence="6 8" id="KW-0443">Lipid metabolism</keyword>
<evidence type="ECO:0000256" key="5">
    <source>
        <dbReference type="ARBA" id="ARBA00022842"/>
    </source>
</evidence>
<dbReference type="InterPro" id="IPR037143">
    <property type="entry name" value="4-PPantetheinyl_Trfase_dom_sf"/>
</dbReference>
<dbReference type="Pfam" id="PF01648">
    <property type="entry name" value="ACPS"/>
    <property type="match status" value="1"/>
</dbReference>
<dbReference type="EC" id="2.7.8.7" evidence="8"/>
<keyword evidence="8" id="KW-0963">Cytoplasm</keyword>
<keyword evidence="5 8" id="KW-0460">Magnesium</keyword>
<evidence type="ECO:0000313" key="10">
    <source>
        <dbReference type="EMBL" id="SUP40726.1"/>
    </source>
</evidence>
<dbReference type="OrthoDB" id="517356at2"/>
<evidence type="ECO:0000259" key="9">
    <source>
        <dbReference type="Pfam" id="PF01648"/>
    </source>
</evidence>
<keyword evidence="11" id="KW-1185">Reference proteome</keyword>
<feature type="binding site" evidence="8">
    <location>
        <position position="6"/>
    </location>
    <ligand>
        <name>Mg(2+)</name>
        <dbReference type="ChEBI" id="CHEBI:18420"/>
    </ligand>
</feature>